<feature type="compositionally biased region" description="Basic and acidic residues" evidence="1">
    <location>
        <begin position="69"/>
        <end position="79"/>
    </location>
</feature>
<dbReference type="RefSeq" id="WP_378926508.1">
    <property type="nucleotide sequence ID" value="NZ_JBHLWQ010000072.1"/>
</dbReference>
<evidence type="ECO:0000313" key="4">
    <source>
        <dbReference type="Proteomes" id="UP001589795"/>
    </source>
</evidence>
<dbReference type="EMBL" id="JBHLWQ010000072">
    <property type="protein sequence ID" value="MFC0200339.1"/>
    <property type="molecule type" value="Genomic_DNA"/>
</dbReference>
<evidence type="ECO:0000259" key="2">
    <source>
        <dbReference type="Pfam" id="PF02371"/>
    </source>
</evidence>
<accession>A0ABV6CHV3</accession>
<feature type="region of interest" description="Disordered" evidence="1">
    <location>
        <begin position="65"/>
        <end position="88"/>
    </location>
</feature>
<sequence>MAVVAAFDDASRFRRSSSVGAYLGLTTRRSESGEISRNGRVFKRGDGFTRKCLFEAAKVTECVQPGRTASRDRSLDCGNDRPPSISPT</sequence>
<proteinExistence type="predicted"/>
<reference evidence="3 4" key="1">
    <citation type="submission" date="2024-09" db="EMBL/GenBank/DDBJ databases">
        <authorList>
            <person name="Sun Q."/>
            <person name="Mori K."/>
        </authorList>
    </citation>
    <scope>NUCLEOTIDE SEQUENCE [LARGE SCALE GENOMIC DNA]</scope>
    <source>
        <strain evidence="3 4">CCM 7904</strain>
    </source>
</reference>
<keyword evidence="4" id="KW-1185">Reference proteome</keyword>
<comment type="caution">
    <text evidence="3">The sequence shown here is derived from an EMBL/GenBank/DDBJ whole genome shotgun (WGS) entry which is preliminary data.</text>
</comment>
<name>A0ABV6CHV3_9RHOB</name>
<dbReference type="Pfam" id="PF02371">
    <property type="entry name" value="Transposase_20"/>
    <property type="match status" value="1"/>
</dbReference>
<protein>
    <submittedName>
        <fullName evidence="3">Transposase</fullName>
    </submittedName>
</protein>
<evidence type="ECO:0000256" key="1">
    <source>
        <dbReference type="SAM" id="MobiDB-lite"/>
    </source>
</evidence>
<gene>
    <name evidence="3" type="ORF">ACFFIZ_08390</name>
</gene>
<organism evidence="3 4">
    <name type="scientific">Paracoccus rhizosphaerae</name>
    <dbReference type="NCBI Taxonomy" id="1133347"/>
    <lineage>
        <taxon>Bacteria</taxon>
        <taxon>Pseudomonadati</taxon>
        <taxon>Pseudomonadota</taxon>
        <taxon>Alphaproteobacteria</taxon>
        <taxon>Rhodobacterales</taxon>
        <taxon>Paracoccaceae</taxon>
        <taxon>Paracoccus</taxon>
    </lineage>
</organism>
<dbReference type="Proteomes" id="UP001589795">
    <property type="component" value="Unassembled WGS sequence"/>
</dbReference>
<dbReference type="InterPro" id="IPR003346">
    <property type="entry name" value="Transposase_20"/>
</dbReference>
<feature type="domain" description="Transposase IS116/IS110/IS902 C-terminal" evidence="2">
    <location>
        <begin position="2"/>
        <end position="60"/>
    </location>
</feature>
<evidence type="ECO:0000313" key="3">
    <source>
        <dbReference type="EMBL" id="MFC0200339.1"/>
    </source>
</evidence>